<keyword evidence="6" id="KW-1185">Reference proteome</keyword>
<gene>
    <name evidence="5" type="ORF">B0J11DRAFT_576788</name>
</gene>
<feature type="chain" id="PRO_5040546270" description="Carboxylic ester hydrolase" evidence="3">
    <location>
        <begin position="20"/>
        <end position="573"/>
    </location>
</feature>
<evidence type="ECO:0000313" key="6">
    <source>
        <dbReference type="Proteomes" id="UP000700596"/>
    </source>
</evidence>
<dbReference type="PROSITE" id="PS00941">
    <property type="entry name" value="CARBOXYLESTERASE_B_2"/>
    <property type="match status" value="1"/>
</dbReference>
<dbReference type="Pfam" id="PF00135">
    <property type="entry name" value="COesterase"/>
    <property type="match status" value="1"/>
</dbReference>
<dbReference type="PROSITE" id="PS51257">
    <property type="entry name" value="PROKAR_LIPOPROTEIN"/>
    <property type="match status" value="1"/>
</dbReference>
<evidence type="ECO:0000256" key="3">
    <source>
        <dbReference type="RuleBase" id="RU361235"/>
    </source>
</evidence>
<protein>
    <recommendedName>
        <fullName evidence="3">Carboxylic ester hydrolase</fullName>
        <ecNumber evidence="3">3.1.1.-</ecNumber>
    </recommendedName>
</protein>
<proteinExistence type="inferred from homology"/>
<evidence type="ECO:0000256" key="2">
    <source>
        <dbReference type="ARBA" id="ARBA00022801"/>
    </source>
</evidence>
<reference evidence="5" key="1">
    <citation type="journal article" date="2021" name="Nat. Commun.">
        <title>Genetic determinants of endophytism in the Arabidopsis root mycobiome.</title>
        <authorList>
            <person name="Mesny F."/>
            <person name="Miyauchi S."/>
            <person name="Thiergart T."/>
            <person name="Pickel B."/>
            <person name="Atanasova L."/>
            <person name="Karlsson M."/>
            <person name="Huettel B."/>
            <person name="Barry K.W."/>
            <person name="Haridas S."/>
            <person name="Chen C."/>
            <person name="Bauer D."/>
            <person name="Andreopoulos W."/>
            <person name="Pangilinan J."/>
            <person name="LaButti K."/>
            <person name="Riley R."/>
            <person name="Lipzen A."/>
            <person name="Clum A."/>
            <person name="Drula E."/>
            <person name="Henrissat B."/>
            <person name="Kohler A."/>
            <person name="Grigoriev I.V."/>
            <person name="Martin F.M."/>
            <person name="Hacquard S."/>
        </authorList>
    </citation>
    <scope>NUCLEOTIDE SEQUENCE</scope>
    <source>
        <strain evidence="5">MPI-CAGE-CH-0243</strain>
    </source>
</reference>
<name>A0A9P9IQX0_9PLEO</name>
<dbReference type="InterPro" id="IPR019826">
    <property type="entry name" value="Carboxylesterase_B_AS"/>
</dbReference>
<dbReference type="OrthoDB" id="408631at2759"/>
<dbReference type="PANTHER" id="PTHR43918:SF4">
    <property type="entry name" value="CARBOXYLIC ESTER HYDROLASE"/>
    <property type="match status" value="1"/>
</dbReference>
<comment type="caution">
    <text evidence="5">The sequence shown here is derived from an EMBL/GenBank/DDBJ whole genome shotgun (WGS) entry which is preliminary data.</text>
</comment>
<dbReference type="InterPro" id="IPR029058">
    <property type="entry name" value="AB_hydrolase_fold"/>
</dbReference>
<dbReference type="GO" id="GO:0052689">
    <property type="term" value="F:carboxylic ester hydrolase activity"/>
    <property type="evidence" value="ECO:0007669"/>
    <property type="project" value="TreeGrafter"/>
</dbReference>
<sequence length="573" mass="62315">MAFLMRAAFVACAAISCLAQDGQDLNSVGSKPPKGAPTATVCNGTYIGVHSNVYDQDFYLGVPFAQPPVGNLRFRNPQPLTTKWSQPRNANAYSAACVGYGGDNIAYPSQSEDCLYLNIVRPSGFEKEKLPVGFWIHGGAYYMGSAIDPRYNLSRIVQQSVEIGKPFIGVSINYRVSAWGFISSEEVLQSGQTNLGARDQRQALRWVQENIGAFGGDSRKVTIWGESAGAGSVGNHIIAYGGRDDKLFRGAIMQSGSPLALLPLSPNQIAFNNLTQAIGCSSASDKLQCLRALPFNQLNQVLNSTGLGIVWAPFIDGDFIRDKASVQLAQGQFVKVPIISGTNSDEGTAFGPMGVESTTDFFNQLTTWPVPASVPSSFATKILDAYPDIPAQGIPGTPPLPADYRPPPPFGAQFRRSSAYYGDATFIASRRYTCQTWAKAGLSAYCYRFNTLPTGLPPFIGVTHFQEVAWVFENTAGIGYDVSPFAGQPQSYFDLATLMSSNWASFISDLNPNSWVASWSRKETPEWPKYTTRSPKDIVFDANVPALAVLESDNWREKGMSLIIQNFASIYNI</sequence>
<organism evidence="5 6">
    <name type="scientific">Dendryphion nanum</name>
    <dbReference type="NCBI Taxonomy" id="256645"/>
    <lineage>
        <taxon>Eukaryota</taxon>
        <taxon>Fungi</taxon>
        <taxon>Dikarya</taxon>
        <taxon>Ascomycota</taxon>
        <taxon>Pezizomycotina</taxon>
        <taxon>Dothideomycetes</taxon>
        <taxon>Pleosporomycetidae</taxon>
        <taxon>Pleosporales</taxon>
        <taxon>Torulaceae</taxon>
        <taxon>Dendryphion</taxon>
    </lineage>
</organism>
<dbReference type="EC" id="3.1.1.-" evidence="3"/>
<evidence type="ECO:0000259" key="4">
    <source>
        <dbReference type="Pfam" id="PF00135"/>
    </source>
</evidence>
<keyword evidence="2 3" id="KW-0378">Hydrolase</keyword>
<evidence type="ECO:0000313" key="5">
    <source>
        <dbReference type="EMBL" id="KAH7131838.1"/>
    </source>
</evidence>
<dbReference type="Proteomes" id="UP000700596">
    <property type="component" value="Unassembled WGS sequence"/>
</dbReference>
<dbReference type="SUPFAM" id="SSF53474">
    <property type="entry name" value="alpha/beta-Hydrolases"/>
    <property type="match status" value="1"/>
</dbReference>
<dbReference type="AlphaFoldDB" id="A0A9P9IQX0"/>
<comment type="similarity">
    <text evidence="1 3">Belongs to the type-B carboxylesterase/lipase family.</text>
</comment>
<feature type="signal peptide" evidence="3">
    <location>
        <begin position="1"/>
        <end position="19"/>
    </location>
</feature>
<dbReference type="PANTHER" id="PTHR43918">
    <property type="entry name" value="ACETYLCHOLINESTERASE"/>
    <property type="match status" value="1"/>
</dbReference>
<dbReference type="InterPro" id="IPR050654">
    <property type="entry name" value="AChE-related_enzymes"/>
</dbReference>
<accession>A0A9P9IQX0</accession>
<feature type="domain" description="Carboxylesterase type B" evidence="4">
    <location>
        <begin position="44"/>
        <end position="536"/>
    </location>
</feature>
<dbReference type="PROSITE" id="PS00122">
    <property type="entry name" value="CARBOXYLESTERASE_B_1"/>
    <property type="match status" value="1"/>
</dbReference>
<keyword evidence="3" id="KW-0732">Signal</keyword>
<dbReference type="InterPro" id="IPR002018">
    <property type="entry name" value="CarbesteraseB"/>
</dbReference>
<dbReference type="EMBL" id="JAGMWT010000003">
    <property type="protein sequence ID" value="KAH7131838.1"/>
    <property type="molecule type" value="Genomic_DNA"/>
</dbReference>
<evidence type="ECO:0000256" key="1">
    <source>
        <dbReference type="ARBA" id="ARBA00005964"/>
    </source>
</evidence>
<dbReference type="InterPro" id="IPR019819">
    <property type="entry name" value="Carboxylesterase_B_CS"/>
</dbReference>
<dbReference type="Gene3D" id="3.40.50.1820">
    <property type="entry name" value="alpha/beta hydrolase"/>
    <property type="match status" value="1"/>
</dbReference>